<dbReference type="PROSITE" id="PS51257">
    <property type="entry name" value="PROKAR_LIPOPROTEIN"/>
    <property type="match status" value="1"/>
</dbReference>
<reference evidence="2" key="2">
    <citation type="journal article" date="2023" name="Biology">
        <title>Prokaryotic Life Associated with Coal-Fire Gas Vents Revealed by Metagenomics.</title>
        <authorList>
            <person name="Kadnikov V.V."/>
            <person name="Mardanov A.V."/>
            <person name="Beletsky A.V."/>
            <person name="Karnachuk O.V."/>
            <person name="Ravin N.V."/>
        </authorList>
    </citation>
    <scope>NUCLEOTIDE SEQUENCE</scope>
    <source>
        <strain evidence="2">Bu02</strain>
    </source>
</reference>
<dbReference type="InterPro" id="IPR007329">
    <property type="entry name" value="FMN-bd"/>
</dbReference>
<feature type="domain" description="FMN-binding" evidence="1">
    <location>
        <begin position="45"/>
        <end position="126"/>
    </location>
</feature>
<gene>
    <name evidence="2" type="ORF">IMF26_05905</name>
</gene>
<dbReference type="GO" id="GO:0016020">
    <property type="term" value="C:membrane"/>
    <property type="evidence" value="ECO:0007669"/>
    <property type="project" value="InterPro"/>
</dbReference>
<feature type="domain" description="FMN-binding" evidence="1">
    <location>
        <begin position="151"/>
        <end position="232"/>
    </location>
</feature>
<name>A0AAT9L9E5_9FIRM</name>
<accession>A0AAT9L9E5</accession>
<dbReference type="AlphaFoldDB" id="A0AAT9L9E5"/>
<evidence type="ECO:0000313" key="2">
    <source>
        <dbReference type="EMBL" id="QUL97659.1"/>
    </source>
</evidence>
<dbReference type="Gene3D" id="3.90.1010.20">
    <property type="match status" value="2"/>
</dbReference>
<organism evidence="2">
    <name type="scientific">Candidatus Fermentithermobacillus carboniphilus</name>
    <dbReference type="NCBI Taxonomy" id="3085328"/>
    <lineage>
        <taxon>Bacteria</taxon>
        <taxon>Bacillati</taxon>
        <taxon>Bacillota</taxon>
        <taxon>Candidatus Fermentithermobacillia</taxon>
        <taxon>Candidatus Fermentithermobacillales</taxon>
        <taxon>Candidatus Fermentithermobacillaceae</taxon>
        <taxon>Candidatus Fermentithermobacillus</taxon>
    </lineage>
</organism>
<dbReference type="KEGG" id="fcz:IMF26_05905"/>
<reference evidence="2" key="1">
    <citation type="submission" date="2020-10" db="EMBL/GenBank/DDBJ databases">
        <authorList>
            <person name="Kadnikov V."/>
            <person name="Beletsky A.V."/>
            <person name="Mardanov A.V."/>
            <person name="Karnachuk O.V."/>
            <person name="Ravin N.V."/>
        </authorList>
    </citation>
    <scope>NUCLEOTIDE SEQUENCE</scope>
    <source>
        <strain evidence="2">Bu02</strain>
    </source>
</reference>
<proteinExistence type="predicted"/>
<dbReference type="EMBL" id="CP062796">
    <property type="protein sequence ID" value="QUL97659.1"/>
    <property type="molecule type" value="Genomic_DNA"/>
</dbReference>
<dbReference type="SMART" id="SM00900">
    <property type="entry name" value="FMN_bind"/>
    <property type="match status" value="2"/>
</dbReference>
<evidence type="ECO:0000259" key="1">
    <source>
        <dbReference type="SMART" id="SM00900"/>
    </source>
</evidence>
<dbReference type="GO" id="GO:0010181">
    <property type="term" value="F:FMN binding"/>
    <property type="evidence" value="ECO:0007669"/>
    <property type="project" value="InterPro"/>
</dbReference>
<sequence length="235" mass="26031">MTRQNWFILGTGLVLAVMVTLVSGCGPKLYNDGTYKAISQADDHGYAVAEVTVKGDKITAVKLTEFTQFGVEKDFNTYPYAKSKEANVEMAKRFVGRQDANVDGVTGATNSSQKYKEAVQFALEKAKKNPTMKSTYFEGTFFGRSKADDRGYGVAWVTIKGDKITEVRLDDVTQEGKFKDWATYPYAKALEAKTEMEKRFVEKNGPQVDAYTGATSSSTKWIEAVNDALQNAKLK</sequence>
<protein>
    <submittedName>
        <fullName evidence="2">FMN-binding protein</fullName>
    </submittedName>
</protein>
<dbReference type="Pfam" id="PF04205">
    <property type="entry name" value="FMN_bind"/>
    <property type="match status" value="2"/>
</dbReference>